<name>A0ABU5EX64_9BACT</name>
<sequence length="1135" mass="124205">MPDDPRIQQLLEELLATDSTPEAVCKSCAELLPVVRERWQRVVRTRAELDAMFPPESGSGSGARPVPTGDVPLPDVPGYEVEAVLGAGGMGVVFKARHVRLNRVVALKMALAGAYAGAHERERFQREAESIAALRHPNVVQVHDVGDSDGKPYFTMEYIEGGSLAEKLAGTPLPAGAAAALVADLAAAVHAAHSAGIIHRDLKPGNVLLTADGTPKISDFGLARRLGGQAGLTRTGAGLGTPSYMAPEQARGTAAAVGPPADVYALGAILYETLTGRPPFRAESSAETVHQLLNQDPVPPSRLNGKVPRDLETICLKCLRKEPQLRYATADALNDDLRRVLRGDPIAARPEGRTRRAIRAARRRPTLVVGAAAGALLAALVLAGGVWRLFDRAVVERAVADDLMEIDDRLQKRSFGEARAAIERAQARLGSRESPALRRQLHQRLRDCDLADRLEGINLDSAIVIDSLAGFEQADKNYDEAFGEHGIGRHGDDPEAVADRVRASRLRATLLAALDRWSVVIRTPGRVEWVLKVADLAEPDRTPWRKDARDPDLRRDRKALLGLIARARVEEESAVLLLAISSALRENNKLEPGRAGQREFDRIRIQDSEHQIPFLTRVQRAHPNDLWANIYLGYALVLGNKPDEAVRYFQAVVALRPRWQIGHHSLGLALGAPASSRGPERFEEAGAYFRKALELEPNSAKTNHSLAEVLGAAGRHDEAIAQVAIALRFNQDVGKLRFILAASLKAKGRIEECLVQYRLAVALEPDNPLVLNGYRAALLQAGRWGELRPVWGKLLDGDRPAHSDWYGYAELCLFLGEEGEYRRARRALLDRFGASDFPTIAERTARACLLRPASGEELNKVVALADRAARTDPKKAGALHPYYQFVKGFAEYRQGHFERAIAVMRGDASKMSGPLPQLVLSMALHRINKEAEARTVFAAAMLTHEWREGKGDMPDGWIRHVIRREAERLIVPSLAALVGGQQRPRDNDERLALIGVCRFENRFAALARIYAEAFAADAKLAGAHRLAAARVAVQAGCGHGTDAGSLGEAERRDWRAQARKWLGEDLSGAITVLDQDFNKLRALVNQAFARWLNEPELAGIRDPAELEKLSAGEKAECQELWAKVRAVLESTSKPK</sequence>
<dbReference type="InterPro" id="IPR017441">
    <property type="entry name" value="Protein_kinase_ATP_BS"/>
</dbReference>
<dbReference type="Gene3D" id="1.10.510.10">
    <property type="entry name" value="Transferase(Phosphotransferase) domain 1"/>
    <property type="match status" value="1"/>
</dbReference>
<keyword evidence="2 5" id="KW-0547">Nucleotide-binding</keyword>
<dbReference type="InterPro" id="IPR011009">
    <property type="entry name" value="Kinase-like_dom_sf"/>
</dbReference>
<comment type="caution">
    <text evidence="8">The sequence shown here is derived from an EMBL/GenBank/DDBJ whole genome shotgun (WGS) entry which is preliminary data.</text>
</comment>
<evidence type="ECO:0000256" key="6">
    <source>
        <dbReference type="SAM" id="Phobius"/>
    </source>
</evidence>
<evidence type="ECO:0000256" key="5">
    <source>
        <dbReference type="PROSITE-ProRule" id="PRU10141"/>
    </source>
</evidence>
<dbReference type="InterPro" id="IPR008271">
    <property type="entry name" value="Ser/Thr_kinase_AS"/>
</dbReference>
<dbReference type="Gene3D" id="3.30.200.20">
    <property type="entry name" value="Phosphorylase Kinase, domain 1"/>
    <property type="match status" value="1"/>
</dbReference>
<dbReference type="SUPFAM" id="SSF48452">
    <property type="entry name" value="TPR-like"/>
    <property type="match status" value="1"/>
</dbReference>
<keyword evidence="6" id="KW-1133">Transmembrane helix</keyword>
<dbReference type="PANTHER" id="PTHR43289">
    <property type="entry name" value="MITOGEN-ACTIVATED PROTEIN KINASE KINASE KINASE 20-RELATED"/>
    <property type="match status" value="1"/>
</dbReference>
<dbReference type="Gene3D" id="1.25.40.10">
    <property type="entry name" value="Tetratricopeptide repeat domain"/>
    <property type="match status" value="3"/>
</dbReference>
<dbReference type="EMBL" id="JAXBLV010000099">
    <property type="protein sequence ID" value="MDY3559227.1"/>
    <property type="molecule type" value="Genomic_DNA"/>
</dbReference>
<dbReference type="RefSeq" id="WP_320686031.1">
    <property type="nucleotide sequence ID" value="NZ_JAXBLV010000099.1"/>
</dbReference>
<dbReference type="SUPFAM" id="SSF56112">
    <property type="entry name" value="Protein kinase-like (PK-like)"/>
    <property type="match status" value="1"/>
</dbReference>
<keyword evidence="1" id="KW-0808">Transferase</keyword>
<dbReference type="CDD" id="cd14014">
    <property type="entry name" value="STKc_PknB_like"/>
    <property type="match status" value="1"/>
</dbReference>
<dbReference type="InterPro" id="IPR019734">
    <property type="entry name" value="TPR_rpt"/>
</dbReference>
<reference evidence="9" key="1">
    <citation type="journal article" date="2023" name="Mar. Drugs">
        <title>Gemmata algarum, a Novel Planctomycete Isolated from an Algal Mat, Displays Antimicrobial Activity.</title>
        <authorList>
            <person name="Kumar G."/>
            <person name="Kallscheuer N."/>
            <person name="Kashif M."/>
            <person name="Ahamad S."/>
            <person name="Jagadeeshwari U."/>
            <person name="Pannikurungottu S."/>
            <person name="Haufschild T."/>
            <person name="Kabuu M."/>
            <person name="Sasikala C."/>
            <person name="Jogler C."/>
            <person name="Ramana C."/>
        </authorList>
    </citation>
    <scope>NUCLEOTIDE SEQUENCE [LARGE SCALE GENOMIC DNA]</scope>
    <source>
        <strain evidence="9">JC673</strain>
    </source>
</reference>
<dbReference type="Pfam" id="PF00069">
    <property type="entry name" value="Pkinase"/>
    <property type="match status" value="1"/>
</dbReference>
<evidence type="ECO:0000256" key="3">
    <source>
        <dbReference type="ARBA" id="ARBA00022777"/>
    </source>
</evidence>
<dbReference type="Proteomes" id="UP001272242">
    <property type="component" value="Unassembled WGS sequence"/>
</dbReference>
<evidence type="ECO:0000313" key="8">
    <source>
        <dbReference type="EMBL" id="MDY3559227.1"/>
    </source>
</evidence>
<dbReference type="SMART" id="SM00028">
    <property type="entry name" value="TPR"/>
    <property type="match status" value="3"/>
</dbReference>
<evidence type="ECO:0000313" key="9">
    <source>
        <dbReference type="Proteomes" id="UP001272242"/>
    </source>
</evidence>
<evidence type="ECO:0000256" key="2">
    <source>
        <dbReference type="ARBA" id="ARBA00022741"/>
    </source>
</evidence>
<dbReference type="PROSITE" id="PS50011">
    <property type="entry name" value="PROTEIN_KINASE_DOM"/>
    <property type="match status" value="1"/>
</dbReference>
<keyword evidence="6" id="KW-0472">Membrane</keyword>
<dbReference type="SMART" id="SM00220">
    <property type="entry name" value="S_TKc"/>
    <property type="match status" value="1"/>
</dbReference>
<protein>
    <submittedName>
        <fullName evidence="8">Protein kinase</fullName>
    </submittedName>
</protein>
<keyword evidence="6" id="KW-0812">Transmembrane</keyword>
<dbReference type="PROSITE" id="PS00107">
    <property type="entry name" value="PROTEIN_KINASE_ATP"/>
    <property type="match status" value="1"/>
</dbReference>
<accession>A0ABU5EX64</accession>
<dbReference type="InterPro" id="IPR000719">
    <property type="entry name" value="Prot_kinase_dom"/>
</dbReference>
<keyword evidence="4 5" id="KW-0067">ATP-binding</keyword>
<organism evidence="8 9">
    <name type="scientific">Gemmata algarum</name>
    <dbReference type="NCBI Taxonomy" id="2975278"/>
    <lineage>
        <taxon>Bacteria</taxon>
        <taxon>Pseudomonadati</taxon>
        <taxon>Planctomycetota</taxon>
        <taxon>Planctomycetia</taxon>
        <taxon>Gemmatales</taxon>
        <taxon>Gemmataceae</taxon>
        <taxon>Gemmata</taxon>
    </lineage>
</organism>
<dbReference type="GO" id="GO:0016301">
    <property type="term" value="F:kinase activity"/>
    <property type="evidence" value="ECO:0007669"/>
    <property type="project" value="UniProtKB-KW"/>
</dbReference>
<evidence type="ECO:0000256" key="4">
    <source>
        <dbReference type="ARBA" id="ARBA00022840"/>
    </source>
</evidence>
<feature type="binding site" evidence="5">
    <location>
        <position position="108"/>
    </location>
    <ligand>
        <name>ATP</name>
        <dbReference type="ChEBI" id="CHEBI:30616"/>
    </ligand>
</feature>
<keyword evidence="3 8" id="KW-0418">Kinase</keyword>
<proteinExistence type="predicted"/>
<dbReference type="PROSITE" id="PS00108">
    <property type="entry name" value="PROTEIN_KINASE_ST"/>
    <property type="match status" value="1"/>
</dbReference>
<dbReference type="InterPro" id="IPR011990">
    <property type="entry name" value="TPR-like_helical_dom_sf"/>
</dbReference>
<feature type="domain" description="Protein kinase" evidence="7">
    <location>
        <begin position="79"/>
        <end position="341"/>
    </location>
</feature>
<dbReference type="Pfam" id="PF13181">
    <property type="entry name" value="TPR_8"/>
    <property type="match status" value="1"/>
</dbReference>
<feature type="transmembrane region" description="Helical" evidence="6">
    <location>
        <begin position="366"/>
        <end position="390"/>
    </location>
</feature>
<gene>
    <name evidence="8" type="ORF">R5W23_006445</name>
</gene>
<keyword evidence="9" id="KW-1185">Reference proteome</keyword>
<evidence type="ECO:0000256" key="1">
    <source>
        <dbReference type="ARBA" id="ARBA00022679"/>
    </source>
</evidence>
<dbReference type="PANTHER" id="PTHR43289:SF6">
    <property type="entry name" value="SERINE_THREONINE-PROTEIN KINASE NEKL-3"/>
    <property type="match status" value="1"/>
</dbReference>
<evidence type="ECO:0000259" key="7">
    <source>
        <dbReference type="PROSITE" id="PS50011"/>
    </source>
</evidence>